<proteinExistence type="predicted"/>
<dbReference type="AlphaFoldDB" id="A0A6M0Q8A5"/>
<dbReference type="RefSeq" id="WP_163180055.1">
    <property type="nucleotide sequence ID" value="NZ_JAAIWM010000004.1"/>
</dbReference>
<gene>
    <name evidence="1" type="ORF">G4D63_12730</name>
</gene>
<dbReference type="Proteomes" id="UP000481043">
    <property type="component" value="Unassembled WGS sequence"/>
</dbReference>
<keyword evidence="2" id="KW-1185">Reference proteome</keyword>
<organism evidence="1 2">
    <name type="scientific">Bacillus mesophilus</name>
    <dbReference type="NCBI Taxonomy" id="1808955"/>
    <lineage>
        <taxon>Bacteria</taxon>
        <taxon>Bacillati</taxon>
        <taxon>Bacillota</taxon>
        <taxon>Bacilli</taxon>
        <taxon>Bacillales</taxon>
        <taxon>Bacillaceae</taxon>
        <taxon>Bacillus</taxon>
    </lineage>
</organism>
<comment type="caution">
    <text evidence="1">The sequence shown here is derived from an EMBL/GenBank/DDBJ whole genome shotgun (WGS) entry which is preliminary data.</text>
</comment>
<evidence type="ECO:0000313" key="2">
    <source>
        <dbReference type="Proteomes" id="UP000481043"/>
    </source>
</evidence>
<dbReference type="Pfam" id="PF06949">
    <property type="entry name" value="DUF1292"/>
    <property type="match status" value="1"/>
</dbReference>
<dbReference type="InterPro" id="IPR009711">
    <property type="entry name" value="UPF0473"/>
</dbReference>
<reference evidence="1 2" key="1">
    <citation type="submission" date="2020-02" db="EMBL/GenBank/DDBJ databases">
        <title>Bacillus aquiflavi sp. nov., isolated from yellow water of strong flavor Chinese baijiu in Yibin region of China.</title>
        <authorList>
            <person name="Xie J."/>
        </authorList>
    </citation>
    <scope>NUCLEOTIDE SEQUENCE [LARGE SCALE GENOMIC DNA]</scope>
    <source>
        <strain evidence="1 2">SA4</strain>
    </source>
</reference>
<evidence type="ECO:0000313" key="1">
    <source>
        <dbReference type="EMBL" id="NEY72595.1"/>
    </source>
</evidence>
<accession>A0A6M0Q8A5</accession>
<sequence>MDTVKRDYITIQDEEGKEIDYTIEALFDMDENSYALLRNLDETILMRIELEGNEQYLVGINDPTELESILDAYQIAVDAAPAEE</sequence>
<name>A0A6M0Q8A5_9BACI</name>
<protein>
    <submittedName>
        <fullName evidence="1">DUF1292 domain-containing protein</fullName>
    </submittedName>
</protein>
<dbReference type="EMBL" id="JAAIWM010000004">
    <property type="protein sequence ID" value="NEY72595.1"/>
    <property type="molecule type" value="Genomic_DNA"/>
</dbReference>